<evidence type="ECO:0000256" key="4">
    <source>
        <dbReference type="ARBA" id="ARBA00022884"/>
    </source>
</evidence>
<protein>
    <recommendedName>
        <fullName evidence="7 8">Small ribosomal subunit protein bS20</fullName>
    </recommendedName>
</protein>
<dbReference type="GO" id="GO:0070181">
    <property type="term" value="F:small ribosomal subunit rRNA binding"/>
    <property type="evidence" value="ECO:0007669"/>
    <property type="project" value="TreeGrafter"/>
</dbReference>
<dbReference type="GO" id="GO:0003735">
    <property type="term" value="F:structural constituent of ribosome"/>
    <property type="evidence" value="ECO:0007669"/>
    <property type="project" value="InterPro"/>
</dbReference>
<reference evidence="11" key="1">
    <citation type="submission" date="2016-06" db="EMBL/GenBank/DDBJ databases">
        <authorList>
            <person name="Nascimento L."/>
            <person name="Pereira R.V."/>
            <person name="Martins L.F."/>
            <person name="Quaggio R.B."/>
            <person name="Silva A.M."/>
            <person name="Setubal J.C."/>
        </authorList>
    </citation>
    <scope>NUCLEOTIDE SEQUENCE [LARGE SCALE GENOMIC DNA]</scope>
</reference>
<keyword evidence="5 8" id="KW-0689">Ribosomal protein</keyword>
<feature type="region of interest" description="Disordered" evidence="9">
    <location>
        <begin position="72"/>
        <end position="91"/>
    </location>
</feature>
<dbReference type="InterPro" id="IPR036510">
    <property type="entry name" value="Ribosomal_bS20_sf"/>
</dbReference>
<evidence type="ECO:0000256" key="2">
    <source>
        <dbReference type="ARBA" id="ARBA00007634"/>
    </source>
</evidence>
<dbReference type="Proteomes" id="UP000196475">
    <property type="component" value="Unassembled WGS sequence"/>
</dbReference>
<evidence type="ECO:0000313" key="10">
    <source>
        <dbReference type="EMBL" id="OUM89326.1"/>
    </source>
</evidence>
<dbReference type="NCBIfam" id="TIGR00029">
    <property type="entry name" value="S20"/>
    <property type="match status" value="1"/>
</dbReference>
<keyword evidence="6 8" id="KW-0687">Ribonucleoprotein</keyword>
<feature type="compositionally biased region" description="Basic residues" evidence="9">
    <location>
        <begin position="72"/>
        <end position="81"/>
    </location>
</feature>
<accession>A0A1Y3PT83</accession>
<comment type="function">
    <text evidence="1 8">Binds directly to 16S ribosomal RNA.</text>
</comment>
<keyword evidence="3 8" id="KW-0699">rRNA-binding</keyword>
<dbReference type="PANTHER" id="PTHR33398:SF1">
    <property type="entry name" value="SMALL RIBOSOMAL SUBUNIT PROTEIN BS20C"/>
    <property type="match status" value="1"/>
</dbReference>
<dbReference type="EMBL" id="LZRT01000045">
    <property type="protein sequence ID" value="OUM89326.1"/>
    <property type="molecule type" value="Genomic_DNA"/>
</dbReference>
<comment type="caution">
    <text evidence="10">The sequence shown here is derived from an EMBL/GenBank/DDBJ whole genome shotgun (WGS) entry which is preliminary data.</text>
</comment>
<organism evidence="10 11">
    <name type="scientific">Bacillus thermozeamaize</name>
    <dbReference type="NCBI Taxonomy" id="230954"/>
    <lineage>
        <taxon>Bacteria</taxon>
        <taxon>Bacillati</taxon>
        <taxon>Bacillota</taxon>
        <taxon>Bacilli</taxon>
        <taxon>Bacillales</taxon>
        <taxon>Bacillaceae</taxon>
        <taxon>Bacillus</taxon>
    </lineage>
</organism>
<dbReference type="Gene3D" id="1.20.58.110">
    <property type="entry name" value="Ribosomal protein S20"/>
    <property type="match status" value="1"/>
</dbReference>
<name>A0A1Y3PT83_9BACI</name>
<sequence length="91" mass="10387">MANIKSSKKRIKVAERNRMRNMAQRSALRTYIKRYETALAAGDLAKAEQELQLAVRKLDKAVTKGLIHKNKAARHKSRLMKKWNQAKAANA</sequence>
<evidence type="ECO:0000313" key="11">
    <source>
        <dbReference type="Proteomes" id="UP000196475"/>
    </source>
</evidence>
<dbReference type="SUPFAM" id="SSF46992">
    <property type="entry name" value="Ribosomal protein S20"/>
    <property type="match status" value="1"/>
</dbReference>
<evidence type="ECO:0000256" key="8">
    <source>
        <dbReference type="HAMAP-Rule" id="MF_00500"/>
    </source>
</evidence>
<dbReference type="GO" id="GO:0015935">
    <property type="term" value="C:small ribosomal subunit"/>
    <property type="evidence" value="ECO:0007669"/>
    <property type="project" value="TreeGrafter"/>
</dbReference>
<proteinExistence type="inferred from homology"/>
<evidence type="ECO:0000256" key="9">
    <source>
        <dbReference type="SAM" id="MobiDB-lite"/>
    </source>
</evidence>
<dbReference type="HAMAP" id="MF_00500">
    <property type="entry name" value="Ribosomal_bS20"/>
    <property type="match status" value="1"/>
</dbReference>
<dbReference type="Pfam" id="PF01649">
    <property type="entry name" value="Ribosomal_S20p"/>
    <property type="match status" value="1"/>
</dbReference>
<dbReference type="InterPro" id="IPR002583">
    <property type="entry name" value="Ribosomal_bS20"/>
</dbReference>
<dbReference type="PANTHER" id="PTHR33398">
    <property type="entry name" value="30S RIBOSOMAL PROTEIN S20"/>
    <property type="match status" value="1"/>
</dbReference>
<dbReference type="GO" id="GO:0006412">
    <property type="term" value="P:translation"/>
    <property type="evidence" value="ECO:0007669"/>
    <property type="project" value="UniProtKB-UniRule"/>
</dbReference>
<dbReference type="FunFam" id="1.20.58.110:FF:000001">
    <property type="entry name" value="30S ribosomal protein S20"/>
    <property type="match status" value="1"/>
</dbReference>
<comment type="similarity">
    <text evidence="2 8">Belongs to the bacterial ribosomal protein bS20 family.</text>
</comment>
<evidence type="ECO:0000256" key="6">
    <source>
        <dbReference type="ARBA" id="ARBA00023274"/>
    </source>
</evidence>
<dbReference type="GO" id="GO:0005829">
    <property type="term" value="C:cytosol"/>
    <property type="evidence" value="ECO:0007669"/>
    <property type="project" value="TreeGrafter"/>
</dbReference>
<evidence type="ECO:0000256" key="5">
    <source>
        <dbReference type="ARBA" id="ARBA00022980"/>
    </source>
</evidence>
<keyword evidence="4 8" id="KW-0694">RNA-binding</keyword>
<gene>
    <name evidence="8" type="primary">rpsT</name>
    <name evidence="10" type="ORF">BAA01_03655</name>
</gene>
<evidence type="ECO:0000256" key="7">
    <source>
        <dbReference type="ARBA" id="ARBA00035136"/>
    </source>
</evidence>
<evidence type="ECO:0000256" key="1">
    <source>
        <dbReference type="ARBA" id="ARBA00003134"/>
    </source>
</evidence>
<dbReference type="AlphaFoldDB" id="A0A1Y3PT83"/>
<evidence type="ECO:0000256" key="3">
    <source>
        <dbReference type="ARBA" id="ARBA00022730"/>
    </source>
</evidence>